<sequence length="273" mass="32398">MTIFETDENTYLYHYTKASTAINFILKNQNLQLGSMLNTNDPKECKNWTFELNTFRNSDFDKYDSDVISSKVDKSIKSSTYMICFTKDQPLSGDHMEDITRRGYGHSRMWAQYAENHSGVCLIFDKKLLEKFFIETFSSCTHFMQSMTYKDRFISERDLAYLINIDQLEKLGLENYTSLHAQRFKDRLFFEKLEDWKNENEYRFILQGYAEKNLLFPFKYALKGIVFGASCSDDTVQNIVKLTCERGIDYIQLKWKNCSPWYDFRKNFQVSNV</sequence>
<organism evidence="1 2">
    <name type="scientific">Acinetobacter lanii</name>
    <dbReference type="NCBI Taxonomy" id="2715163"/>
    <lineage>
        <taxon>Bacteria</taxon>
        <taxon>Pseudomonadati</taxon>
        <taxon>Pseudomonadota</taxon>
        <taxon>Gammaproteobacteria</taxon>
        <taxon>Moraxellales</taxon>
        <taxon>Moraxellaceae</taxon>
        <taxon>Acinetobacter</taxon>
    </lineage>
</organism>
<dbReference type="KEGG" id="alj:G8D99_12805"/>
<name>A0A6G8S6J4_9GAMM</name>
<keyword evidence="2" id="KW-1185">Reference proteome</keyword>
<dbReference type="AlphaFoldDB" id="A0A6G8S6J4"/>
<dbReference type="EMBL" id="CP049916">
    <property type="protein sequence ID" value="QIO09799.1"/>
    <property type="molecule type" value="Genomic_DNA"/>
</dbReference>
<evidence type="ECO:0000313" key="1">
    <source>
        <dbReference type="EMBL" id="QIO09799.1"/>
    </source>
</evidence>
<accession>A0A6G8S6J4</accession>
<dbReference type="Proteomes" id="UP000501939">
    <property type="component" value="Chromosome"/>
</dbReference>
<proteinExistence type="predicted"/>
<dbReference type="Pfam" id="PF11185">
    <property type="entry name" value="DUF2971"/>
    <property type="match status" value="1"/>
</dbReference>
<evidence type="ECO:0000313" key="2">
    <source>
        <dbReference type="Proteomes" id="UP000501939"/>
    </source>
</evidence>
<dbReference type="InterPro" id="IPR021352">
    <property type="entry name" value="DUF2971"/>
</dbReference>
<dbReference type="RefSeq" id="WP_166326531.1">
    <property type="nucleotide sequence ID" value="NZ_CP049916.1"/>
</dbReference>
<reference evidence="1 2" key="1">
    <citation type="submission" date="2020-03" db="EMBL/GenBank/DDBJ databases">
        <authorList>
            <person name="Zhu W."/>
        </authorList>
    </citation>
    <scope>NUCLEOTIDE SEQUENCE [LARGE SCALE GENOMIC DNA]</scope>
    <source>
        <strain evidence="1 2">185</strain>
    </source>
</reference>
<protein>
    <submittedName>
        <fullName evidence="1">DUF2971 domain-containing protein</fullName>
    </submittedName>
</protein>
<gene>
    <name evidence="1" type="ORF">G8D99_12805</name>
</gene>